<reference evidence="3 4" key="1">
    <citation type="submission" date="2013-10" db="EMBL/GenBank/DDBJ databases">
        <authorList>
            <person name="Ichikawa N."/>
            <person name="Kimura A."/>
            <person name="Ohji S."/>
            <person name="Hosoyama A."/>
            <person name="Fujita N."/>
        </authorList>
    </citation>
    <scope>NUCLEOTIDE SEQUENCE [LARGE SCALE GENOMIC DNA]</scope>
    <source>
        <strain evidence="3 4">NBRC 102217</strain>
    </source>
</reference>
<dbReference type="OrthoDB" id="9805307at2"/>
<proteinExistence type="predicted"/>
<dbReference type="InterPro" id="IPR011234">
    <property type="entry name" value="Fumarylacetoacetase-like_C"/>
</dbReference>
<keyword evidence="4" id="KW-1185">Reference proteome</keyword>
<name>V5FMZ5_9VIBR</name>
<evidence type="ECO:0000259" key="2">
    <source>
        <dbReference type="Pfam" id="PF01557"/>
    </source>
</evidence>
<accession>V5FMZ5</accession>
<dbReference type="eggNOG" id="COG0179">
    <property type="taxonomic scope" value="Bacteria"/>
</dbReference>
<keyword evidence="1" id="KW-0479">Metal-binding</keyword>
<organism evidence="3 4">
    <name type="scientific">Vibrio halioticoli NBRC 102217</name>
    <dbReference type="NCBI Taxonomy" id="1219072"/>
    <lineage>
        <taxon>Bacteria</taxon>
        <taxon>Pseudomonadati</taxon>
        <taxon>Pseudomonadota</taxon>
        <taxon>Gammaproteobacteria</taxon>
        <taxon>Vibrionales</taxon>
        <taxon>Vibrionaceae</taxon>
        <taxon>Vibrio</taxon>
    </lineage>
</organism>
<evidence type="ECO:0000313" key="4">
    <source>
        <dbReference type="Proteomes" id="UP000017800"/>
    </source>
</evidence>
<dbReference type="AlphaFoldDB" id="V5FMZ5"/>
<dbReference type="RefSeq" id="WP_023404558.1">
    <property type="nucleotide sequence ID" value="NZ_BAUJ01000036.1"/>
</dbReference>
<feature type="domain" description="Fumarylacetoacetase-like C-terminal" evidence="2">
    <location>
        <begin position="17"/>
        <end position="184"/>
    </location>
</feature>
<gene>
    <name evidence="3" type="ORF">VHA01S_036_00120</name>
</gene>
<dbReference type="GO" id="GO:0018773">
    <property type="term" value="F:acetylpyruvate hydrolase activity"/>
    <property type="evidence" value="ECO:0007669"/>
    <property type="project" value="TreeGrafter"/>
</dbReference>
<dbReference type="Gene3D" id="3.90.850.10">
    <property type="entry name" value="Fumarylacetoacetase-like, C-terminal domain"/>
    <property type="match status" value="1"/>
</dbReference>
<dbReference type="EMBL" id="BAUJ01000036">
    <property type="protein sequence ID" value="GAD90207.1"/>
    <property type="molecule type" value="Genomic_DNA"/>
</dbReference>
<evidence type="ECO:0000256" key="1">
    <source>
        <dbReference type="ARBA" id="ARBA00022723"/>
    </source>
</evidence>
<dbReference type="SUPFAM" id="SSF56529">
    <property type="entry name" value="FAH"/>
    <property type="match status" value="1"/>
</dbReference>
<sequence>MPLNTVRALNQIYTPSKIVCVGRNYVAHIAELGNEIPEDMVVFLKPNSSISTTLHSDKGEALHYEAELSFLVKEGEFKAVALGLDLTKRESQTRLRNKGLPWERAKAFDGSALFSEFVPFDPAGPDLSLQLWINDTLIQQGGVELMLYPPKVIKEQLAQFMTLEEGDVVMTGTPKGVGVVNKGDGFVGRVLQGEQCLVEHTWVAK</sequence>
<dbReference type="InterPro" id="IPR036663">
    <property type="entry name" value="Fumarylacetoacetase_C_sf"/>
</dbReference>
<dbReference type="PANTHER" id="PTHR11820">
    <property type="entry name" value="ACYLPYRUVASE"/>
    <property type="match status" value="1"/>
</dbReference>
<dbReference type="Proteomes" id="UP000017800">
    <property type="component" value="Unassembled WGS sequence"/>
</dbReference>
<comment type="caution">
    <text evidence="3">The sequence shown here is derived from an EMBL/GenBank/DDBJ whole genome shotgun (WGS) entry which is preliminary data.</text>
</comment>
<reference evidence="3 4" key="2">
    <citation type="submission" date="2013-11" db="EMBL/GenBank/DDBJ databases">
        <title>Whole genome shotgun sequence of Vibrio halioticoli NBRC 102217.</title>
        <authorList>
            <person name="Isaki S."/>
            <person name="Kimura A."/>
            <person name="Ohji S."/>
            <person name="Hosoyama A."/>
            <person name="Fujita N."/>
            <person name="Hashimoto M."/>
            <person name="Hosoyama Y."/>
            <person name="Yamazoe A."/>
        </authorList>
    </citation>
    <scope>NUCLEOTIDE SEQUENCE [LARGE SCALE GENOMIC DNA]</scope>
    <source>
        <strain evidence="3 4">NBRC 102217</strain>
    </source>
</reference>
<evidence type="ECO:0000313" key="3">
    <source>
        <dbReference type="EMBL" id="GAD90207.1"/>
    </source>
</evidence>
<protein>
    <recommendedName>
        <fullName evidence="2">Fumarylacetoacetase-like C-terminal domain-containing protein</fullName>
    </recommendedName>
</protein>
<dbReference type="PANTHER" id="PTHR11820:SF7">
    <property type="entry name" value="ACYLPYRUVASE FAHD1, MITOCHONDRIAL"/>
    <property type="match status" value="1"/>
</dbReference>
<dbReference type="GO" id="GO:0046872">
    <property type="term" value="F:metal ion binding"/>
    <property type="evidence" value="ECO:0007669"/>
    <property type="project" value="UniProtKB-KW"/>
</dbReference>
<dbReference type="Pfam" id="PF01557">
    <property type="entry name" value="FAA_hydrolase"/>
    <property type="match status" value="1"/>
</dbReference>